<dbReference type="PRINTS" id="PR01443">
    <property type="entry name" value="TFIID30KDSUB"/>
</dbReference>
<dbReference type="GO" id="GO:0006367">
    <property type="term" value="P:transcription initiation at RNA polymerase II promoter"/>
    <property type="evidence" value="ECO:0007669"/>
    <property type="project" value="TreeGrafter"/>
</dbReference>
<evidence type="ECO:0008006" key="9">
    <source>
        <dbReference type="Google" id="ProtNLM"/>
    </source>
</evidence>
<dbReference type="GO" id="GO:0000124">
    <property type="term" value="C:SAGA complex"/>
    <property type="evidence" value="ECO:0007669"/>
    <property type="project" value="TreeGrafter"/>
</dbReference>
<evidence type="ECO:0000256" key="1">
    <source>
        <dbReference type="ARBA" id="ARBA00004123"/>
    </source>
</evidence>
<evidence type="ECO:0000256" key="4">
    <source>
        <dbReference type="ARBA" id="ARBA00023242"/>
    </source>
</evidence>
<sequence>NGDESLSPAEQQPQQQQRPQFQQPVSLSDFFLQLDEYQPTIPDRVTQYYLERSGLEVADQRLLRLVSLAGQKFISDIVSDAMHHCRARQGGPAAKRASGGSSGQPGKRLTLTMEDLGPAFQECGINVQRPPYFT</sequence>
<proteinExistence type="inferred from homology"/>
<feature type="region of interest" description="Disordered" evidence="6">
    <location>
        <begin position="1"/>
        <end position="22"/>
    </location>
</feature>
<dbReference type="GO" id="GO:0016251">
    <property type="term" value="F:RNA polymerase II general transcription initiation factor activity"/>
    <property type="evidence" value="ECO:0007669"/>
    <property type="project" value="TreeGrafter"/>
</dbReference>
<keyword evidence="2" id="KW-0805">Transcription regulation</keyword>
<dbReference type="GO" id="GO:1990841">
    <property type="term" value="F:promoter-specific chromatin binding"/>
    <property type="evidence" value="ECO:0007669"/>
    <property type="project" value="TreeGrafter"/>
</dbReference>
<feature type="region of interest" description="Disordered" evidence="6">
    <location>
        <begin position="86"/>
        <end position="108"/>
    </location>
</feature>
<comment type="caution">
    <text evidence="7">The sequence shown here is derived from an EMBL/GenBank/DDBJ whole genome shotgun (WGS) entry which is preliminary data.</text>
</comment>
<gene>
    <name evidence="7" type="ORF">BOX15_Mlig011002g5</name>
</gene>
<dbReference type="CDD" id="cd07982">
    <property type="entry name" value="HFD_TAF10"/>
    <property type="match status" value="1"/>
</dbReference>
<comment type="subcellular location">
    <subcellularLocation>
        <location evidence="1">Nucleus</location>
    </subcellularLocation>
</comment>
<comment type="similarity">
    <text evidence="5">Belongs to the TAF10 family.</text>
</comment>
<dbReference type="AlphaFoldDB" id="A0A267ED21"/>
<dbReference type="OrthoDB" id="154356at2759"/>
<feature type="compositionally biased region" description="Low complexity" evidence="6">
    <location>
        <begin position="11"/>
        <end position="22"/>
    </location>
</feature>
<evidence type="ECO:0000313" key="7">
    <source>
        <dbReference type="EMBL" id="PAA58699.1"/>
    </source>
</evidence>
<dbReference type="InterPro" id="IPR003923">
    <property type="entry name" value="TAF10"/>
</dbReference>
<evidence type="ECO:0000256" key="5">
    <source>
        <dbReference type="ARBA" id="ARBA00025730"/>
    </source>
</evidence>
<evidence type="ECO:0000313" key="8">
    <source>
        <dbReference type="Proteomes" id="UP000215902"/>
    </source>
</evidence>
<protein>
    <recommendedName>
        <fullName evidence="9">Transcription initiation factor TFIID subunit 10</fullName>
    </recommendedName>
</protein>
<feature type="non-terminal residue" evidence="7">
    <location>
        <position position="1"/>
    </location>
</feature>
<keyword evidence="3" id="KW-0804">Transcription</keyword>
<dbReference type="Pfam" id="PF03540">
    <property type="entry name" value="TAF10"/>
    <property type="match status" value="1"/>
</dbReference>
<reference evidence="7 8" key="1">
    <citation type="submission" date="2017-06" db="EMBL/GenBank/DDBJ databases">
        <title>A platform for efficient transgenesis in Macrostomum lignano, a flatworm model organism for stem cell research.</title>
        <authorList>
            <person name="Berezikov E."/>
        </authorList>
    </citation>
    <scope>NUCLEOTIDE SEQUENCE [LARGE SCALE GENOMIC DNA]</scope>
    <source>
        <strain evidence="7">DV1</strain>
        <tissue evidence="7">Whole organism</tissue>
    </source>
</reference>
<dbReference type="STRING" id="282301.A0A267ED21"/>
<name>A0A267ED21_9PLAT</name>
<dbReference type="EMBL" id="NIVC01002343">
    <property type="protein sequence ID" value="PAA58699.1"/>
    <property type="molecule type" value="Genomic_DNA"/>
</dbReference>
<dbReference type="Proteomes" id="UP000215902">
    <property type="component" value="Unassembled WGS sequence"/>
</dbReference>
<organism evidence="7 8">
    <name type="scientific">Macrostomum lignano</name>
    <dbReference type="NCBI Taxonomy" id="282301"/>
    <lineage>
        <taxon>Eukaryota</taxon>
        <taxon>Metazoa</taxon>
        <taxon>Spiralia</taxon>
        <taxon>Lophotrochozoa</taxon>
        <taxon>Platyhelminthes</taxon>
        <taxon>Rhabditophora</taxon>
        <taxon>Macrostomorpha</taxon>
        <taxon>Macrostomida</taxon>
        <taxon>Macrostomidae</taxon>
        <taxon>Macrostomum</taxon>
    </lineage>
</organism>
<keyword evidence="4" id="KW-0539">Nucleus</keyword>
<evidence type="ECO:0000256" key="6">
    <source>
        <dbReference type="SAM" id="MobiDB-lite"/>
    </source>
</evidence>
<accession>A0A267ED21</accession>
<evidence type="ECO:0000256" key="2">
    <source>
        <dbReference type="ARBA" id="ARBA00023015"/>
    </source>
</evidence>
<evidence type="ECO:0000256" key="3">
    <source>
        <dbReference type="ARBA" id="ARBA00023163"/>
    </source>
</evidence>
<dbReference type="PIRSF" id="PIRSF017246">
    <property type="entry name" value="TFIID_TAF10"/>
    <property type="match status" value="1"/>
</dbReference>
<dbReference type="PANTHER" id="PTHR21242:SF0">
    <property type="entry name" value="TRANSCRIPTION INITIATION FACTOR TFIID SUBUNIT 10"/>
    <property type="match status" value="1"/>
</dbReference>
<keyword evidence="8" id="KW-1185">Reference proteome</keyword>
<dbReference type="PANTHER" id="PTHR21242">
    <property type="entry name" value="TRANSCRIPTION INITIATION FACTOR TFIID SUBUNIT 10"/>
    <property type="match status" value="1"/>
</dbReference>
<dbReference type="GO" id="GO:0005669">
    <property type="term" value="C:transcription factor TFIID complex"/>
    <property type="evidence" value="ECO:0007669"/>
    <property type="project" value="TreeGrafter"/>
</dbReference>